<keyword evidence="4 13" id="KW-0813">Transport</keyword>
<evidence type="ECO:0000256" key="8">
    <source>
        <dbReference type="ARBA" id="ARBA00022989"/>
    </source>
</evidence>
<dbReference type="Pfam" id="PF14849">
    <property type="entry name" value="YidC_periplas"/>
    <property type="match status" value="1"/>
</dbReference>
<dbReference type="Gene3D" id="2.70.98.90">
    <property type="match status" value="1"/>
</dbReference>
<organism evidence="17 18">
    <name type="scientific">Benzoatithermus flavus</name>
    <dbReference type="NCBI Taxonomy" id="3108223"/>
    <lineage>
        <taxon>Bacteria</taxon>
        <taxon>Pseudomonadati</taxon>
        <taxon>Pseudomonadota</taxon>
        <taxon>Alphaproteobacteria</taxon>
        <taxon>Geminicoccales</taxon>
        <taxon>Geminicoccaceae</taxon>
        <taxon>Benzoatithermus</taxon>
    </lineage>
</organism>
<evidence type="ECO:0000256" key="11">
    <source>
        <dbReference type="ARBA" id="ARBA00033245"/>
    </source>
</evidence>
<feature type="transmembrane region" description="Helical" evidence="13">
    <location>
        <begin position="6"/>
        <end position="25"/>
    </location>
</feature>
<evidence type="ECO:0000259" key="15">
    <source>
        <dbReference type="Pfam" id="PF02096"/>
    </source>
</evidence>
<feature type="domain" description="Membrane insertase YidC/Oxa/ALB C-terminal" evidence="15">
    <location>
        <begin position="367"/>
        <end position="564"/>
    </location>
</feature>
<comment type="subcellular location">
    <subcellularLocation>
        <location evidence="1">Cell inner membrane</location>
        <topology evidence="1">Multi-pass membrane protein</topology>
    </subcellularLocation>
    <subcellularLocation>
        <location evidence="13">Cell membrane</location>
        <topology evidence="13">Multi-pass membrane protein</topology>
    </subcellularLocation>
</comment>
<proteinExistence type="inferred from homology"/>
<evidence type="ECO:0000313" key="17">
    <source>
        <dbReference type="EMBL" id="MEK0084347.1"/>
    </source>
</evidence>
<comment type="subunit">
    <text evidence="13">Interacts with the Sec translocase complex via SecD. Specifically interacts with transmembrane segments of nascent integral membrane proteins during membrane integration.</text>
</comment>
<evidence type="ECO:0000256" key="7">
    <source>
        <dbReference type="ARBA" id="ARBA00022927"/>
    </source>
</evidence>
<evidence type="ECO:0000256" key="12">
    <source>
        <dbReference type="ARBA" id="ARBA00033342"/>
    </source>
</evidence>
<dbReference type="InterPro" id="IPR038221">
    <property type="entry name" value="YidC_periplasmic_sf"/>
</dbReference>
<dbReference type="HAMAP" id="MF_01810">
    <property type="entry name" value="YidC_type1"/>
    <property type="match status" value="1"/>
</dbReference>
<keyword evidence="10 13" id="KW-0143">Chaperone</keyword>
<evidence type="ECO:0000313" key="18">
    <source>
        <dbReference type="Proteomes" id="UP001375743"/>
    </source>
</evidence>
<comment type="similarity">
    <text evidence="2 13">Belongs to the OXA1/ALB3/YidC family. Type 1 subfamily.</text>
</comment>
<dbReference type="InterPro" id="IPR028053">
    <property type="entry name" value="Membr_insert_YidC_N"/>
</dbReference>
<accession>A0ABU8XWM8</accession>
<comment type="caution">
    <text evidence="17">The sequence shown here is derived from an EMBL/GenBank/DDBJ whole genome shotgun (WGS) entry which is preliminary data.</text>
</comment>
<evidence type="ECO:0000259" key="16">
    <source>
        <dbReference type="Pfam" id="PF14849"/>
    </source>
</evidence>
<feature type="domain" description="Membrane insertase YidC N-terminal" evidence="16">
    <location>
        <begin position="80"/>
        <end position="356"/>
    </location>
</feature>
<feature type="transmembrane region" description="Helical" evidence="13">
    <location>
        <begin position="436"/>
        <end position="457"/>
    </location>
</feature>
<dbReference type="EMBL" id="JBBLZC010000014">
    <property type="protein sequence ID" value="MEK0084347.1"/>
    <property type="molecule type" value="Genomic_DNA"/>
</dbReference>
<dbReference type="InterPro" id="IPR019998">
    <property type="entry name" value="Membr_insert_YidC"/>
</dbReference>
<dbReference type="PRINTS" id="PR01900">
    <property type="entry name" value="YIDCPROTEIN"/>
</dbReference>
<sequence>MSEQRNLILAIVLSVGIILAFQYFYEAPRMRERQAEAERSAATQVVPGSEAPAGQIPGAGGAPVPGQPMTREQALAQSPRVRIDNGTVHGSIALKGGRFDDVTLAHYHETVDPGSPEIVLLSPPGSPNPYFAEFGWVAGDASIAVPGADTLWQAEGERLTAKDPVTLRWDNGQGLSFAKRVELDPDYMFTVKQSVTNNSDKPVTLYPYGLVSRWGTPHTLGYYILHEGPIGVFDGSLQEYKYSAVAKEGQVQFDSTGGWMGITDKYWLASLVPQQDLALKGGFRHVAEGDRYQADYRGAPVTVAPGQTVELTNRLFAGAKVVTLLDQYAKSLNIPLFDRAVDFGWFYFLTKPIFYLLHWLHAVVGNYGVAILILTLLVKAAFFPLADRSYRAMAKMKALQPEMQKLRERYGDDKVRMNQELMNLYKREKVNPVSGCLPIFIQIPVFFSLYKVLFVTIEMRHAPFFGWIKDLSAPDPTSIFNLFGLLPFTPPHMLMIGVWPLIMGFTMWLQQKLNPQPPDPTQAKVMQFLPVMFTFLFATFPAGLVIYWSWNNALSIAQQWAIMKRMGVKAT</sequence>
<dbReference type="CDD" id="cd20070">
    <property type="entry name" value="5TM_YidC_Alb3"/>
    <property type="match status" value="1"/>
</dbReference>
<gene>
    <name evidence="13 17" type="primary">yidC</name>
    <name evidence="17" type="ORF">U1T56_14410</name>
</gene>
<evidence type="ECO:0000256" key="4">
    <source>
        <dbReference type="ARBA" id="ARBA00022448"/>
    </source>
</evidence>
<comment type="function">
    <text evidence="13">Required for the insertion and/or proper folding and/or complex formation of integral membrane proteins into the membrane. Involved in integration of membrane proteins that insert both dependently and independently of the Sec translocase complex, as well as at least some lipoproteins. Aids folding of multispanning membrane proteins.</text>
</comment>
<dbReference type="PRINTS" id="PR00701">
    <property type="entry name" value="60KDINNERMP"/>
</dbReference>
<feature type="transmembrane region" description="Helical" evidence="13">
    <location>
        <begin position="529"/>
        <end position="550"/>
    </location>
</feature>
<evidence type="ECO:0000256" key="1">
    <source>
        <dbReference type="ARBA" id="ARBA00004429"/>
    </source>
</evidence>
<dbReference type="NCBIfam" id="TIGR03592">
    <property type="entry name" value="yidC_oxa1_cterm"/>
    <property type="match status" value="1"/>
</dbReference>
<evidence type="ECO:0000256" key="9">
    <source>
        <dbReference type="ARBA" id="ARBA00023136"/>
    </source>
</evidence>
<dbReference type="RefSeq" id="WP_418160198.1">
    <property type="nucleotide sequence ID" value="NZ_JBBLZC010000014.1"/>
</dbReference>
<protein>
    <recommendedName>
        <fullName evidence="3 13">Membrane protein insertase YidC</fullName>
    </recommendedName>
    <alternativeName>
        <fullName evidence="12 13">Foldase YidC</fullName>
    </alternativeName>
    <alternativeName>
        <fullName evidence="11 13">Membrane integrase YidC</fullName>
    </alternativeName>
    <alternativeName>
        <fullName evidence="13">Membrane protein YidC</fullName>
    </alternativeName>
</protein>
<keyword evidence="7 13" id="KW-0653">Protein transport</keyword>
<dbReference type="NCBIfam" id="TIGR03593">
    <property type="entry name" value="yidC_nterm"/>
    <property type="match status" value="1"/>
</dbReference>
<feature type="transmembrane region" description="Helical" evidence="13">
    <location>
        <begin position="492"/>
        <end position="509"/>
    </location>
</feature>
<evidence type="ECO:0000256" key="5">
    <source>
        <dbReference type="ARBA" id="ARBA00022475"/>
    </source>
</evidence>
<dbReference type="NCBIfam" id="NF002353">
    <property type="entry name" value="PRK01318.1-4"/>
    <property type="match status" value="1"/>
</dbReference>
<dbReference type="PANTHER" id="PTHR12428:SF65">
    <property type="entry name" value="CYTOCHROME C OXIDASE ASSEMBLY PROTEIN COX18, MITOCHONDRIAL"/>
    <property type="match status" value="1"/>
</dbReference>
<reference evidence="17 18" key="1">
    <citation type="submission" date="2024-01" db="EMBL/GenBank/DDBJ databases">
        <title>Multi-omics insights into the function and evolution of sodium benzoate biodegradation pathways in Benzoatithermus flavus gen. nov., sp. nov. from hot spring.</title>
        <authorList>
            <person name="Hu C.-J."/>
            <person name="Li W.-J."/>
        </authorList>
    </citation>
    <scope>NUCLEOTIDE SEQUENCE [LARGE SCALE GENOMIC DNA]</scope>
    <source>
        <strain evidence="17 18">SYSU G07066</strain>
    </source>
</reference>
<dbReference type="InterPro" id="IPR028055">
    <property type="entry name" value="YidC/Oxa/ALB_C"/>
</dbReference>
<evidence type="ECO:0000256" key="10">
    <source>
        <dbReference type="ARBA" id="ARBA00023186"/>
    </source>
</evidence>
<evidence type="ECO:0000256" key="3">
    <source>
        <dbReference type="ARBA" id="ARBA00015325"/>
    </source>
</evidence>
<dbReference type="CDD" id="cd19961">
    <property type="entry name" value="EcYidC-like_peri"/>
    <property type="match status" value="1"/>
</dbReference>
<dbReference type="Proteomes" id="UP001375743">
    <property type="component" value="Unassembled WGS sequence"/>
</dbReference>
<keyword evidence="8 13" id="KW-1133">Transmembrane helix</keyword>
<dbReference type="Pfam" id="PF02096">
    <property type="entry name" value="60KD_IMP"/>
    <property type="match status" value="1"/>
</dbReference>
<evidence type="ECO:0000256" key="6">
    <source>
        <dbReference type="ARBA" id="ARBA00022692"/>
    </source>
</evidence>
<dbReference type="InterPro" id="IPR047196">
    <property type="entry name" value="YidC_ALB_C"/>
</dbReference>
<feature type="region of interest" description="Disordered" evidence="14">
    <location>
        <begin position="35"/>
        <end position="68"/>
    </location>
</feature>
<evidence type="ECO:0000256" key="14">
    <source>
        <dbReference type="SAM" id="MobiDB-lite"/>
    </source>
</evidence>
<keyword evidence="18" id="KW-1185">Reference proteome</keyword>
<keyword evidence="9 13" id="KW-0472">Membrane</keyword>
<keyword evidence="6 13" id="KW-0812">Transmembrane</keyword>
<feature type="transmembrane region" description="Helical" evidence="13">
    <location>
        <begin position="367"/>
        <end position="386"/>
    </location>
</feature>
<evidence type="ECO:0000256" key="13">
    <source>
        <dbReference type="HAMAP-Rule" id="MF_01810"/>
    </source>
</evidence>
<name>A0ABU8XWM8_9PROT</name>
<dbReference type="InterPro" id="IPR001708">
    <property type="entry name" value="YidC/ALB3/OXA1/COX18"/>
</dbReference>
<keyword evidence="5 13" id="KW-1003">Cell membrane</keyword>
<dbReference type="PANTHER" id="PTHR12428">
    <property type="entry name" value="OXA1"/>
    <property type="match status" value="1"/>
</dbReference>
<evidence type="ECO:0000256" key="2">
    <source>
        <dbReference type="ARBA" id="ARBA00010527"/>
    </source>
</evidence>